<dbReference type="InterPro" id="IPR029032">
    <property type="entry name" value="AhpD-like"/>
</dbReference>
<protein>
    <submittedName>
        <fullName evidence="2">Carboxymuconolactone decarboxylase family protein</fullName>
    </submittedName>
</protein>
<evidence type="ECO:0000259" key="1">
    <source>
        <dbReference type="Pfam" id="PF02627"/>
    </source>
</evidence>
<dbReference type="PANTHER" id="PTHR33570">
    <property type="entry name" value="4-CARBOXYMUCONOLACTONE DECARBOXYLASE FAMILY PROTEIN"/>
    <property type="match status" value="1"/>
</dbReference>
<feature type="domain" description="Carboxymuconolactone decarboxylase-like" evidence="1">
    <location>
        <begin position="36"/>
        <end position="117"/>
    </location>
</feature>
<dbReference type="GO" id="GO:0051920">
    <property type="term" value="F:peroxiredoxin activity"/>
    <property type="evidence" value="ECO:0007669"/>
    <property type="project" value="InterPro"/>
</dbReference>
<name>A0A6N1AGY6_9PROT</name>
<gene>
    <name evidence="2" type="ORF">HUE56_08235</name>
</gene>
<dbReference type="RefSeq" id="WP_149199901.1">
    <property type="nucleotide sequence ID" value="NZ_BSOV01000009.1"/>
</dbReference>
<reference evidence="2 3" key="1">
    <citation type="submission" date="2020-06" db="EMBL/GenBank/DDBJ databases">
        <title>Complete genome of Azosprillum oryzae KACC14407.</title>
        <authorList>
            <person name="Kim M."/>
            <person name="Park Y.-J."/>
            <person name="Shin J.-H."/>
        </authorList>
    </citation>
    <scope>NUCLEOTIDE SEQUENCE [LARGE SCALE GENOMIC DNA]</scope>
    <source>
        <strain evidence="2 3">KACC 14407</strain>
        <plasmid evidence="2 3">unnamed4</plasmid>
    </source>
</reference>
<dbReference type="Pfam" id="PF02627">
    <property type="entry name" value="CMD"/>
    <property type="match status" value="1"/>
</dbReference>
<dbReference type="InterPro" id="IPR003779">
    <property type="entry name" value="CMD-like"/>
</dbReference>
<dbReference type="EMBL" id="CP054618">
    <property type="protein sequence ID" value="QKS50519.1"/>
    <property type="molecule type" value="Genomic_DNA"/>
</dbReference>
<geneLocation type="plasmid" evidence="2 3">
    <name>unnamed4</name>
</geneLocation>
<dbReference type="Gene3D" id="1.20.1290.10">
    <property type="entry name" value="AhpD-like"/>
    <property type="match status" value="1"/>
</dbReference>
<accession>A0A6N1AGY6</accession>
<dbReference type="AlphaFoldDB" id="A0A6N1AGY6"/>
<dbReference type="KEGG" id="aoz:HUE56_08235"/>
<dbReference type="PANTHER" id="PTHR33570:SF2">
    <property type="entry name" value="CARBOXYMUCONOLACTONE DECARBOXYLASE-LIKE DOMAIN-CONTAINING PROTEIN"/>
    <property type="match status" value="1"/>
</dbReference>
<dbReference type="InterPro" id="IPR052512">
    <property type="entry name" value="4CMD/NDH-1_regulator"/>
</dbReference>
<evidence type="ECO:0000313" key="3">
    <source>
        <dbReference type="Proteomes" id="UP000509702"/>
    </source>
</evidence>
<organism evidence="2 3">
    <name type="scientific">Azospirillum oryzae</name>
    <dbReference type="NCBI Taxonomy" id="286727"/>
    <lineage>
        <taxon>Bacteria</taxon>
        <taxon>Pseudomonadati</taxon>
        <taxon>Pseudomonadota</taxon>
        <taxon>Alphaproteobacteria</taxon>
        <taxon>Rhodospirillales</taxon>
        <taxon>Azospirillaceae</taxon>
        <taxon>Azospirillum</taxon>
    </lineage>
</organism>
<keyword evidence="2" id="KW-0614">Plasmid</keyword>
<keyword evidence="3" id="KW-1185">Reference proteome</keyword>
<dbReference type="SUPFAM" id="SSF69118">
    <property type="entry name" value="AhpD-like"/>
    <property type="match status" value="1"/>
</dbReference>
<dbReference type="OrthoDB" id="7507676at2"/>
<sequence length="132" mass="14756">MDEPLQRVGERVRRDVLGDAYVDRAMAAADDFSRPFQQMVNEYCWGQCWADDSLDRRQRSLLNLGMIAALGRMHEFELHLRGAIRNGLSDAELQAALMQIAVYCGIPAGVECFRIARKIRQEIAADGTGGTP</sequence>
<evidence type="ECO:0000313" key="2">
    <source>
        <dbReference type="EMBL" id="QKS50519.1"/>
    </source>
</evidence>
<dbReference type="Proteomes" id="UP000509702">
    <property type="component" value="Plasmid unnamed4"/>
</dbReference>
<proteinExistence type="predicted"/>